<dbReference type="KEGG" id="hba:Hbal_0202"/>
<sequence length="115" mass="13077">MTNSAPQIYSSQSETPTQSASKYLQQLCKHWSHNLEVEFDSEKARITFPANNRGANWKGDATLLMNAGQTQLTCQLQASEAEQLDKLKSTVQTHLDRFAFREAPLSFDWQDQEIV</sequence>
<dbReference type="STRING" id="582402.Hbal_0202"/>
<evidence type="ECO:0000313" key="1">
    <source>
        <dbReference type="EMBL" id="ACT57904.1"/>
    </source>
</evidence>
<proteinExistence type="predicted"/>
<name>C6XLJ8_HIRBI</name>
<dbReference type="RefSeq" id="WP_012778062.1">
    <property type="nucleotide sequence ID" value="NC_012982.1"/>
</dbReference>
<evidence type="ECO:0008006" key="3">
    <source>
        <dbReference type="Google" id="ProtNLM"/>
    </source>
</evidence>
<dbReference type="OrthoDB" id="9806511at2"/>
<gene>
    <name evidence="1" type="ordered locus">Hbal_0202</name>
</gene>
<dbReference type="HOGENOM" id="CLU_127482_1_1_5"/>
<evidence type="ECO:0000313" key="2">
    <source>
        <dbReference type="Proteomes" id="UP000002745"/>
    </source>
</evidence>
<organism evidence="1 2">
    <name type="scientific">Hirschia baltica (strain ATCC 49814 / DSM 5838 / IFAM 1418)</name>
    <dbReference type="NCBI Taxonomy" id="582402"/>
    <lineage>
        <taxon>Bacteria</taxon>
        <taxon>Pseudomonadati</taxon>
        <taxon>Pseudomonadota</taxon>
        <taxon>Alphaproteobacteria</taxon>
        <taxon>Hyphomonadales</taxon>
        <taxon>Hyphomonadaceae</taxon>
        <taxon>Hirschia</taxon>
    </lineage>
</organism>
<dbReference type="EMBL" id="CP001678">
    <property type="protein sequence ID" value="ACT57904.1"/>
    <property type="molecule type" value="Genomic_DNA"/>
</dbReference>
<accession>C6XLJ8</accession>
<dbReference type="Gene3D" id="3.30.310.50">
    <property type="entry name" value="Alpha-D-phosphohexomutase, C-terminal domain"/>
    <property type="match status" value="1"/>
</dbReference>
<reference evidence="2" key="1">
    <citation type="journal article" date="2011" name="J. Bacteriol.">
        <title>Genome sequences of eight morphologically diverse alphaproteobacteria.</title>
        <authorList>
            <consortium name="US DOE Joint Genome Institute"/>
            <person name="Brown P.J."/>
            <person name="Kysela D.T."/>
            <person name="Buechlein A."/>
            <person name="Hemmerich C."/>
            <person name="Brun Y.V."/>
        </authorList>
    </citation>
    <scope>NUCLEOTIDE SEQUENCE [LARGE SCALE GENOMIC DNA]</scope>
    <source>
        <strain evidence="2">ATCC 49814 / DSM 5838 / IFAM 1418</strain>
    </source>
</reference>
<dbReference type="Pfam" id="PF09981">
    <property type="entry name" value="DUF2218"/>
    <property type="match status" value="1"/>
</dbReference>
<keyword evidence="2" id="KW-1185">Reference proteome</keyword>
<dbReference type="AlphaFoldDB" id="C6XLJ8"/>
<dbReference type="Proteomes" id="UP000002745">
    <property type="component" value="Chromosome"/>
</dbReference>
<dbReference type="eggNOG" id="COG3553">
    <property type="taxonomic scope" value="Bacteria"/>
</dbReference>
<protein>
    <recommendedName>
        <fullName evidence="3">DUF2218 domain-containing protein</fullName>
    </recommendedName>
</protein>
<dbReference type="InterPro" id="IPR014543">
    <property type="entry name" value="UCP028291"/>
</dbReference>
<dbReference type="PIRSF" id="PIRSF028291">
    <property type="entry name" value="UCP028291"/>
    <property type="match status" value="1"/>
</dbReference>